<accession>A0AAN5D399</accession>
<dbReference type="EMBL" id="BTRK01000005">
    <property type="protein sequence ID" value="GMR55586.1"/>
    <property type="molecule type" value="Genomic_DNA"/>
</dbReference>
<organism evidence="1 3">
    <name type="scientific">Pristionchus mayeri</name>
    <dbReference type="NCBI Taxonomy" id="1317129"/>
    <lineage>
        <taxon>Eukaryota</taxon>
        <taxon>Metazoa</taxon>
        <taxon>Ecdysozoa</taxon>
        <taxon>Nematoda</taxon>
        <taxon>Chromadorea</taxon>
        <taxon>Rhabditida</taxon>
        <taxon>Rhabditina</taxon>
        <taxon>Diplogasteromorpha</taxon>
        <taxon>Diplogasteroidea</taxon>
        <taxon>Neodiplogasteridae</taxon>
        <taxon>Pristionchus</taxon>
    </lineage>
</organism>
<gene>
    <name evidence="1" type="ORF">PMAYCL1PPCAC_25781</name>
    <name evidence="2" type="ORF">PMAYCL1PPCAC_30222</name>
</gene>
<dbReference type="AlphaFoldDB" id="A0AAN5D399"/>
<evidence type="ECO:0000313" key="1">
    <source>
        <dbReference type="EMBL" id="GMR55586.1"/>
    </source>
</evidence>
<evidence type="ECO:0000313" key="3">
    <source>
        <dbReference type="Proteomes" id="UP001328107"/>
    </source>
</evidence>
<reference evidence="1" key="2">
    <citation type="submission" date="2023-06" db="EMBL/GenBank/DDBJ databases">
        <title>Genome assembly of Pristionchus species.</title>
        <authorList>
            <person name="Yoshida K."/>
            <person name="Sommer R.J."/>
        </authorList>
    </citation>
    <scope>NUCLEOTIDE SEQUENCE</scope>
    <source>
        <strain evidence="1 3">RS5460</strain>
    </source>
</reference>
<dbReference type="EMBL" id="BTRK01000006">
    <property type="protein sequence ID" value="GMR60027.1"/>
    <property type="molecule type" value="Genomic_DNA"/>
</dbReference>
<proteinExistence type="predicted"/>
<reference evidence="3" key="1">
    <citation type="submission" date="2022-10" db="EMBL/GenBank/DDBJ databases">
        <title>Genome assembly of Pristionchus species.</title>
        <authorList>
            <person name="Yoshida K."/>
            <person name="Sommer R.J."/>
        </authorList>
    </citation>
    <scope>NUCLEOTIDE SEQUENCE [LARGE SCALE GENOMIC DNA]</scope>
    <source>
        <strain evidence="3">RS5460</strain>
    </source>
</reference>
<keyword evidence="3" id="KW-1185">Reference proteome</keyword>
<sequence>MLDDSHLTRNHRTYLFLLHRRNRASTIAQSGRIHTHEILVKTHVGQSPPRPARETSKNESDIFVNRICIE</sequence>
<protein>
    <submittedName>
        <fullName evidence="1">Uncharacterized protein</fullName>
    </submittedName>
</protein>
<comment type="caution">
    <text evidence="1">The sequence shown here is derived from an EMBL/GenBank/DDBJ whole genome shotgun (WGS) entry which is preliminary data.</text>
</comment>
<dbReference type="Proteomes" id="UP001328107">
    <property type="component" value="Unassembled WGS sequence"/>
</dbReference>
<evidence type="ECO:0000313" key="2">
    <source>
        <dbReference type="EMBL" id="GMR60027.1"/>
    </source>
</evidence>
<name>A0AAN5D399_9BILA</name>